<dbReference type="AlphaFoldDB" id="A0A179DBT9"/>
<sequence>MLKYLSFILITIILLACTVKKTVTAVDADTTPVAFPNAEGFGKYTTGGRGGKIYVVNNLEDDGDGSFRQAVTAKHPRIIVFSISGTIHLKSELSISKNVTIAGQTAPGGGICLADYPVMLGGDNIIIRFMRFRMGDRYQNKGMIDKAGADDAFGGSKKNNIIIDHCSISWSTDEVFSVYRGDSTTLQWNLIEEPLNYSYHFEEGDKDFEHHGYGGIWGGEHFSAHHNLFAHCGSRNPRWNGARLGATKELADFRNNVIYDWGHNTSYGGEGGEYNMVANYYKYGPSTSKNVKNRIVNPSFLKDVGFGKFYISDNFVDGFPEVTRDNMLGVQLDKEFEESDKEKAISKTPMSVMSIPTSSANKAYDDVLKYVGAILPKRDTLDQRVINAVKTRTGKMIDVQGGFKHGTPYEISKVAWPNLLSLPPLKDSDLDGMPDNWEIKNKLNPAKNDSAEFNVEKNYTNIEVYINSLVDIK</sequence>
<organism evidence="4 5">
    <name type="scientific">Pedobacter psychrophilus</name>
    <dbReference type="NCBI Taxonomy" id="1826909"/>
    <lineage>
        <taxon>Bacteria</taxon>
        <taxon>Pseudomonadati</taxon>
        <taxon>Bacteroidota</taxon>
        <taxon>Sphingobacteriia</taxon>
        <taxon>Sphingobacteriales</taxon>
        <taxon>Sphingobacteriaceae</taxon>
        <taxon>Pedobacter</taxon>
    </lineage>
</organism>
<evidence type="ECO:0000313" key="5">
    <source>
        <dbReference type="Proteomes" id="UP000078459"/>
    </source>
</evidence>
<dbReference type="EMBL" id="LWHJ01000032">
    <property type="protein sequence ID" value="OAQ37923.1"/>
    <property type="molecule type" value="Genomic_DNA"/>
</dbReference>
<feature type="signal peptide" evidence="3">
    <location>
        <begin position="1"/>
        <end position="25"/>
    </location>
</feature>
<dbReference type="InterPro" id="IPR011050">
    <property type="entry name" value="Pectin_lyase_fold/virulence"/>
</dbReference>
<dbReference type="InterPro" id="IPR052063">
    <property type="entry name" value="Polysaccharide_Lyase_1"/>
</dbReference>
<keyword evidence="2" id="KW-0325">Glycoprotein</keyword>
<keyword evidence="4" id="KW-0456">Lyase</keyword>
<keyword evidence="5" id="KW-1185">Reference proteome</keyword>
<dbReference type="PROSITE" id="PS51257">
    <property type="entry name" value="PROKAR_LIPOPROTEIN"/>
    <property type="match status" value="1"/>
</dbReference>
<keyword evidence="1" id="KW-0479">Metal-binding</keyword>
<evidence type="ECO:0000256" key="2">
    <source>
        <dbReference type="ARBA" id="ARBA00023180"/>
    </source>
</evidence>
<accession>A0A179DBT9</accession>
<dbReference type="PANTHER" id="PTHR42970:SF1">
    <property type="entry name" value="PECTATE LYASE C-RELATED"/>
    <property type="match status" value="1"/>
</dbReference>
<proteinExistence type="predicted"/>
<protein>
    <submittedName>
        <fullName evidence="4">Pectate lyase</fullName>
    </submittedName>
</protein>
<reference evidence="4 5" key="2">
    <citation type="submission" date="2016-06" db="EMBL/GenBank/DDBJ databases">
        <title>Pedobacter psychrophilus sp. nov., isolated from Antarctic fragmentary rock.</title>
        <authorList>
            <person name="Svec P."/>
        </authorList>
    </citation>
    <scope>NUCLEOTIDE SEQUENCE [LARGE SCALE GENOMIC DNA]</scope>
    <source>
        <strain evidence="4 5">CCM 8644</strain>
    </source>
</reference>
<evidence type="ECO:0000256" key="1">
    <source>
        <dbReference type="ARBA" id="ARBA00022723"/>
    </source>
</evidence>
<reference evidence="4 5" key="1">
    <citation type="submission" date="2016-04" db="EMBL/GenBank/DDBJ databases">
        <authorList>
            <person name="Evans L.H."/>
            <person name="Alamgir A."/>
            <person name="Owens N."/>
            <person name="Weber N.D."/>
            <person name="Virtaneva K."/>
            <person name="Barbian K."/>
            <person name="Babar A."/>
            <person name="Rosenke K."/>
        </authorList>
    </citation>
    <scope>NUCLEOTIDE SEQUENCE [LARGE SCALE GENOMIC DNA]</scope>
    <source>
        <strain evidence="4 5">CCM 8644</strain>
    </source>
</reference>
<dbReference type="PANTHER" id="PTHR42970">
    <property type="entry name" value="PECTATE LYASE C-RELATED"/>
    <property type="match status" value="1"/>
</dbReference>
<keyword evidence="3" id="KW-0732">Signal</keyword>
<dbReference type="GO" id="GO:0016829">
    <property type="term" value="F:lyase activity"/>
    <property type="evidence" value="ECO:0007669"/>
    <property type="project" value="UniProtKB-KW"/>
</dbReference>
<dbReference type="RefSeq" id="WP_068823746.1">
    <property type="nucleotide sequence ID" value="NZ_LWHJ01000032.1"/>
</dbReference>
<dbReference type="InterPro" id="IPR012334">
    <property type="entry name" value="Pectin_lyas_fold"/>
</dbReference>
<dbReference type="Proteomes" id="UP000078459">
    <property type="component" value="Unassembled WGS sequence"/>
</dbReference>
<feature type="chain" id="PRO_5008100317" evidence="3">
    <location>
        <begin position="26"/>
        <end position="473"/>
    </location>
</feature>
<dbReference type="SUPFAM" id="SSF51126">
    <property type="entry name" value="Pectin lyase-like"/>
    <property type="match status" value="1"/>
</dbReference>
<dbReference type="Gene3D" id="2.160.20.10">
    <property type="entry name" value="Single-stranded right-handed beta-helix, Pectin lyase-like"/>
    <property type="match status" value="1"/>
</dbReference>
<gene>
    <name evidence="4" type="ORF">A5893_16255</name>
</gene>
<dbReference type="STRING" id="1826909.A5893_16255"/>
<dbReference type="GO" id="GO:0046872">
    <property type="term" value="F:metal ion binding"/>
    <property type="evidence" value="ECO:0007669"/>
    <property type="project" value="UniProtKB-KW"/>
</dbReference>
<evidence type="ECO:0000313" key="4">
    <source>
        <dbReference type="EMBL" id="OAQ37923.1"/>
    </source>
</evidence>
<evidence type="ECO:0000256" key="3">
    <source>
        <dbReference type="SAM" id="SignalP"/>
    </source>
</evidence>
<name>A0A179DBT9_9SPHI</name>
<comment type="caution">
    <text evidence="4">The sequence shown here is derived from an EMBL/GenBank/DDBJ whole genome shotgun (WGS) entry which is preliminary data.</text>
</comment>